<dbReference type="PROSITE" id="PS51257">
    <property type="entry name" value="PROKAR_LIPOPROTEIN"/>
    <property type="match status" value="1"/>
</dbReference>
<reference evidence="3 4" key="1">
    <citation type="submission" date="2009-01" db="EMBL/GenBank/DDBJ databases">
        <authorList>
            <person name="Fraser-Liggett C.M."/>
            <person name="Mongodin E.F."/>
            <person name="Casjens B."/>
            <person name="Dunn J."/>
            <person name="Luft B."/>
            <person name="Qiu W."/>
            <person name="Schutzer S."/>
            <person name="Sebastian Y."/>
        </authorList>
    </citation>
    <scope>NUCLEOTIDE SEQUENCE [LARGE SCALE GENOMIC DNA]</scope>
    <source>
        <strain evidence="3 4">VS116</strain>
    </source>
</reference>
<keyword evidence="2" id="KW-0732">Signal</keyword>
<feature type="transmembrane region" description="Helical" evidence="1">
    <location>
        <begin position="184"/>
        <end position="202"/>
    </location>
</feature>
<keyword evidence="1" id="KW-0472">Membrane</keyword>
<keyword evidence="4" id="KW-1185">Reference proteome</keyword>
<evidence type="ECO:0000313" key="3">
    <source>
        <dbReference type="EMBL" id="EEF81831.1"/>
    </source>
</evidence>
<sequence>MVRFLSFLCLITTIPLISSCNIAQFGDYKPLYFTNETDLKNANEYINSLGYKTISEYTTKIDILDFPENKKITIYETNKLNNLDLRKNIFLKKLPNLFNTEHKKLLYVENRFKTIDFKKLKKDLNINVDMHSLDYKTKINFISSIIFLIIIILLIFLDPANSIFTLIFLLISSLIFIISKEILYFYPFTVLSYLLFSVINNFNKNYNKIYLKEINFLTLITKIKHLLFFFIFTTLYFITIITFFTTNIDPTFIVFAAIPALCIFLIFSWIKTESNFKDTFLFPIEIKERKKEEKKALKSKITIHLLLFTLSLMPFAYSSYMLNFHKNINYLYSKKLNYFDYLNPNNIYIMLGYNKEMPNIVGYLSHILYQNELKYNFNAKYGKIPKNIKENHFEIKNDKIEINPKTVYEVDKSFIDETLKKDLASLFLKNKNPILIYKENKNNINTDKKNYKMLFLFSLPFFVLLFLFKAIRFTILLNINEKTYRKYIQG</sequence>
<comment type="caution">
    <text evidence="3">The sequence shown here is derived from an EMBL/GenBank/DDBJ whole genome shotgun (WGS) entry which is preliminary data.</text>
</comment>
<dbReference type="RefSeq" id="WP_006068638.1">
    <property type="nucleotide sequence ID" value="NZ_ABCY02000001.1"/>
</dbReference>
<feature type="transmembrane region" description="Helical" evidence="1">
    <location>
        <begin position="162"/>
        <end position="178"/>
    </location>
</feature>
<gene>
    <name evidence="3" type="ORF">BVAVS116_0071</name>
</gene>
<dbReference type="GeneID" id="63640850"/>
<feature type="transmembrane region" description="Helical" evidence="1">
    <location>
        <begin position="139"/>
        <end position="157"/>
    </location>
</feature>
<dbReference type="HOGENOM" id="CLU_556291_0_0_12"/>
<feature type="transmembrane region" description="Helical" evidence="1">
    <location>
        <begin position="251"/>
        <end position="270"/>
    </location>
</feature>
<dbReference type="AlphaFoldDB" id="D6RWR9"/>
<feature type="transmembrane region" description="Helical" evidence="1">
    <location>
        <begin position="453"/>
        <end position="477"/>
    </location>
</feature>
<feature type="transmembrane region" description="Helical" evidence="1">
    <location>
        <begin position="301"/>
        <end position="322"/>
    </location>
</feature>
<dbReference type="EMBL" id="ABCY02000001">
    <property type="protein sequence ID" value="EEF81831.1"/>
    <property type="molecule type" value="Genomic_DNA"/>
</dbReference>
<name>D6RWR9_BORVA</name>
<evidence type="ECO:0000313" key="4">
    <source>
        <dbReference type="Proteomes" id="UP000006163"/>
    </source>
</evidence>
<feature type="transmembrane region" description="Helical" evidence="1">
    <location>
        <begin position="223"/>
        <end position="245"/>
    </location>
</feature>
<keyword evidence="1" id="KW-0812">Transmembrane</keyword>
<feature type="chain" id="PRO_5003087717" evidence="2">
    <location>
        <begin position="26"/>
        <end position="490"/>
    </location>
</feature>
<proteinExistence type="predicted"/>
<accession>D6RWR9</accession>
<organism evidence="3 4">
    <name type="scientific">Borreliella valaisiana VS116</name>
    <dbReference type="NCBI Taxonomy" id="445987"/>
    <lineage>
        <taxon>Bacteria</taxon>
        <taxon>Pseudomonadati</taxon>
        <taxon>Spirochaetota</taxon>
        <taxon>Spirochaetia</taxon>
        <taxon>Spirochaetales</taxon>
        <taxon>Borreliaceae</taxon>
        <taxon>Borreliella</taxon>
    </lineage>
</organism>
<evidence type="ECO:0000256" key="2">
    <source>
        <dbReference type="SAM" id="SignalP"/>
    </source>
</evidence>
<feature type="signal peptide" evidence="2">
    <location>
        <begin position="1"/>
        <end position="25"/>
    </location>
</feature>
<keyword evidence="1" id="KW-1133">Transmembrane helix</keyword>
<dbReference type="Proteomes" id="UP000006163">
    <property type="component" value="Unassembled WGS sequence"/>
</dbReference>
<evidence type="ECO:0000256" key="1">
    <source>
        <dbReference type="SAM" id="Phobius"/>
    </source>
</evidence>
<protein>
    <submittedName>
        <fullName evidence="3">Putative membrane protein</fullName>
    </submittedName>
</protein>
<dbReference type="OrthoDB" id="350147at2"/>